<evidence type="ECO:0000256" key="4">
    <source>
        <dbReference type="ARBA" id="ARBA00022989"/>
    </source>
</evidence>
<dbReference type="VEuPathDB" id="FungiDB:YALI0_E25850g"/>
<evidence type="ECO:0000313" key="7">
    <source>
        <dbReference type="EMBL" id="AOW05966.1"/>
    </source>
</evidence>
<evidence type="ECO:0000313" key="10">
    <source>
        <dbReference type="Proteomes" id="UP000256601"/>
    </source>
</evidence>
<keyword evidence="2 6" id="KW-0812">Transmembrane</keyword>
<evidence type="ECO:0000256" key="3">
    <source>
        <dbReference type="ARBA" id="ARBA00022824"/>
    </source>
</evidence>
<dbReference type="Proteomes" id="UP000256601">
    <property type="component" value="Unassembled WGS sequence"/>
</dbReference>
<organism evidence="7 9">
    <name type="scientific">Yarrowia lipolytica</name>
    <name type="common">Candida lipolytica</name>
    <dbReference type="NCBI Taxonomy" id="4952"/>
    <lineage>
        <taxon>Eukaryota</taxon>
        <taxon>Fungi</taxon>
        <taxon>Dikarya</taxon>
        <taxon>Ascomycota</taxon>
        <taxon>Saccharomycotina</taxon>
        <taxon>Dipodascomycetes</taxon>
        <taxon>Dipodascales</taxon>
        <taxon>Dipodascales incertae sedis</taxon>
        <taxon>Yarrowia</taxon>
    </lineage>
</organism>
<dbReference type="GO" id="GO:0005789">
    <property type="term" value="C:endoplasmic reticulum membrane"/>
    <property type="evidence" value="ECO:0007669"/>
    <property type="project" value="UniProtKB-SubCell"/>
</dbReference>
<sequence length="111" mass="12733">MYYSNNNVKHLLDEEDVVPYSSSFIGQWYYTYKVHFTVGMITPLEAGFCNVVIVLVAALLMVALLYLPQNSMLLANRAYYYWSGHETWSTPNPPNFTQILGTAINKVYHTV</sequence>
<proteinExistence type="predicted"/>
<keyword evidence="4 6" id="KW-1133">Transmembrane helix</keyword>
<protein>
    <submittedName>
        <fullName evidence="7">Uncharacterized protein</fullName>
    </submittedName>
</protein>
<dbReference type="GeneID" id="2912614"/>
<dbReference type="VEuPathDB" id="FungiDB:YALI1_E30677g"/>
<reference evidence="7 9" key="1">
    <citation type="journal article" date="2016" name="PLoS ONE">
        <title>Sequence Assembly of Yarrowia lipolytica Strain W29/CLIB89 Shows Transposable Element Diversity.</title>
        <authorList>
            <person name="Magnan C."/>
            <person name="Yu J."/>
            <person name="Chang I."/>
            <person name="Jahn E."/>
            <person name="Kanomata Y."/>
            <person name="Wu J."/>
            <person name="Zeller M."/>
            <person name="Oakes M."/>
            <person name="Baldi P."/>
            <person name="Sandmeyer S."/>
        </authorList>
    </citation>
    <scope>NUCLEOTIDE SEQUENCE [LARGE SCALE GENOMIC DNA]</scope>
    <source>
        <strain evidence="7">CLIB89</strain>
        <strain evidence="9">CLIB89(W29)</strain>
    </source>
</reference>
<keyword evidence="5 6" id="KW-0472">Membrane</keyword>
<dbReference type="InterPro" id="IPR024512">
    <property type="entry name" value="Ser_palmitoyltrfase_ssu-like"/>
</dbReference>
<keyword evidence="3" id="KW-0256">Endoplasmic reticulum</keyword>
<dbReference type="RefSeq" id="XP_504401.1">
    <property type="nucleotide sequence ID" value="XM_504401.1"/>
</dbReference>
<gene>
    <name evidence="8" type="ORF">B0I71DRAFT_129863</name>
    <name evidence="7" type="ORF">YALI1_E30677g</name>
</gene>
<accession>A0A1H6PPN1</accession>
<dbReference type="Proteomes" id="UP000182444">
    <property type="component" value="Chromosome 1E"/>
</dbReference>
<feature type="transmembrane region" description="Helical" evidence="6">
    <location>
        <begin position="44"/>
        <end position="67"/>
    </location>
</feature>
<evidence type="ECO:0000256" key="5">
    <source>
        <dbReference type="ARBA" id="ARBA00023136"/>
    </source>
</evidence>
<reference evidence="8 10" key="2">
    <citation type="submission" date="2018-07" db="EMBL/GenBank/DDBJ databases">
        <title>Draft Genome Assemblies for Five Robust Yarrowia lipolytica Strains Exhibiting High Lipid Production and Pentose Sugar Utilization and Sugar Alcohol Secretion from Undetoxified Lignocellulosic Biomass Hydrolysates.</title>
        <authorList>
            <consortium name="DOE Joint Genome Institute"/>
            <person name="Walker C."/>
            <person name="Ryu S."/>
            <person name="Na H."/>
            <person name="Zane M."/>
            <person name="LaButti K."/>
            <person name="Lipzen A."/>
            <person name="Haridas S."/>
            <person name="Barry K."/>
            <person name="Grigoriev I.V."/>
            <person name="Quarterman J."/>
            <person name="Slininger P."/>
            <person name="Dien B."/>
            <person name="Trinh C.T."/>
        </authorList>
    </citation>
    <scope>NUCLEOTIDE SEQUENCE [LARGE SCALE GENOMIC DNA]</scope>
    <source>
        <strain evidence="8 10">YB392</strain>
    </source>
</reference>
<evidence type="ECO:0000256" key="2">
    <source>
        <dbReference type="ARBA" id="ARBA00022692"/>
    </source>
</evidence>
<dbReference type="EMBL" id="KZ858970">
    <property type="protein sequence ID" value="RDW27000.1"/>
    <property type="molecule type" value="Genomic_DNA"/>
</dbReference>
<dbReference type="KEGG" id="yli:2912614"/>
<evidence type="ECO:0000313" key="9">
    <source>
        <dbReference type="Proteomes" id="UP000182444"/>
    </source>
</evidence>
<dbReference type="Pfam" id="PF11779">
    <property type="entry name" value="SPT_ssu-like"/>
    <property type="match status" value="1"/>
</dbReference>
<evidence type="ECO:0000256" key="1">
    <source>
        <dbReference type="ARBA" id="ARBA00004477"/>
    </source>
</evidence>
<dbReference type="AlphaFoldDB" id="A0A1H6PPN1"/>
<comment type="subcellular location">
    <subcellularLocation>
        <location evidence="1">Endoplasmic reticulum membrane</location>
        <topology evidence="1">Multi-pass membrane protein</topology>
    </subcellularLocation>
</comment>
<dbReference type="EMBL" id="CP017557">
    <property type="protein sequence ID" value="AOW05966.1"/>
    <property type="molecule type" value="Genomic_DNA"/>
</dbReference>
<dbReference type="OrthoDB" id="4078115at2759"/>
<name>A0A1H6PPN1_YARLL</name>
<evidence type="ECO:0000313" key="8">
    <source>
        <dbReference type="EMBL" id="RDW27000.1"/>
    </source>
</evidence>
<evidence type="ECO:0000256" key="6">
    <source>
        <dbReference type="SAM" id="Phobius"/>
    </source>
</evidence>